<organism evidence="2 3">
    <name type="scientific">Streptomyces violaceusniger</name>
    <dbReference type="NCBI Taxonomy" id="68280"/>
    <lineage>
        <taxon>Bacteria</taxon>
        <taxon>Bacillati</taxon>
        <taxon>Actinomycetota</taxon>
        <taxon>Actinomycetes</taxon>
        <taxon>Kitasatosporales</taxon>
        <taxon>Streptomycetaceae</taxon>
        <taxon>Streptomyces</taxon>
        <taxon>Streptomyces violaceusniger group</taxon>
    </lineage>
</organism>
<dbReference type="EMBL" id="BJHW01000002">
    <property type="protein sequence ID" value="GDY59097.1"/>
    <property type="molecule type" value="Genomic_DNA"/>
</dbReference>
<protein>
    <submittedName>
        <fullName evidence="2">Uncharacterized protein</fullName>
    </submittedName>
</protein>
<keyword evidence="3" id="KW-1185">Reference proteome</keyword>
<evidence type="ECO:0000256" key="1">
    <source>
        <dbReference type="SAM" id="MobiDB-lite"/>
    </source>
</evidence>
<feature type="compositionally biased region" description="Basic and acidic residues" evidence="1">
    <location>
        <begin position="19"/>
        <end position="30"/>
    </location>
</feature>
<name>A0A4D4LL87_STRVO</name>
<feature type="region of interest" description="Disordered" evidence="1">
    <location>
        <begin position="1"/>
        <end position="57"/>
    </location>
</feature>
<dbReference type="Proteomes" id="UP000301309">
    <property type="component" value="Unassembled WGS sequence"/>
</dbReference>
<comment type="caution">
    <text evidence="2">The sequence shown here is derived from an EMBL/GenBank/DDBJ whole genome shotgun (WGS) entry which is preliminary data.</text>
</comment>
<sequence>MLRPLWEPPREVELPAFDHAGHGGGDERMLDVLYGPVDPADGAGNPADGPADPAATEAVAVDASDASRRRATEEDGALALVTGLAANQSFVSGKPVATADVVTL</sequence>
<feature type="compositionally biased region" description="Low complexity" evidence="1">
    <location>
        <begin position="35"/>
        <end position="57"/>
    </location>
</feature>
<proteinExistence type="predicted"/>
<reference evidence="2 3" key="1">
    <citation type="journal article" date="2020" name="Int. J. Syst. Evol. Microbiol.">
        <title>Reclassification of Streptomyces castelarensis and Streptomyces sporoclivatus as later heterotypic synonyms of Streptomyces antimycoticus.</title>
        <authorList>
            <person name="Komaki H."/>
            <person name="Tamura T."/>
        </authorList>
    </citation>
    <scope>NUCLEOTIDE SEQUENCE [LARGE SCALE GENOMIC DNA]</scope>
    <source>
        <strain evidence="2 3">NBRC 13459</strain>
    </source>
</reference>
<evidence type="ECO:0000313" key="3">
    <source>
        <dbReference type="Proteomes" id="UP000301309"/>
    </source>
</evidence>
<accession>A0A4D4LL87</accession>
<evidence type="ECO:0000313" key="2">
    <source>
        <dbReference type="EMBL" id="GDY59097.1"/>
    </source>
</evidence>
<dbReference type="AlphaFoldDB" id="A0A4D4LL87"/>
<gene>
    <name evidence="2" type="ORF">SVIO_097200</name>
</gene>